<evidence type="ECO:0000256" key="16">
    <source>
        <dbReference type="ARBA" id="ARBA00023136"/>
    </source>
</evidence>
<keyword evidence="16 19" id="KW-0472">Membrane</keyword>
<dbReference type="Pfam" id="PF00033">
    <property type="entry name" value="Cytochrome_B"/>
    <property type="match status" value="1"/>
</dbReference>
<feature type="binding site" description="axial binding residue" evidence="18">
    <location>
        <position position="186"/>
    </location>
    <ligand>
        <name>heme b</name>
        <dbReference type="ChEBI" id="CHEBI:60344"/>
        <label>b562</label>
    </ligand>
    <ligandPart>
        <name>Fe</name>
        <dbReference type="ChEBI" id="CHEBI:18248"/>
    </ligandPart>
</feature>
<dbReference type="InterPro" id="IPR036150">
    <property type="entry name" value="Cyt_b/b6_C_sf"/>
</dbReference>
<name>A0A0U1YHE2_9HYME</name>
<keyword evidence="8 19" id="KW-0812">Transmembrane</keyword>
<dbReference type="GO" id="GO:0005743">
    <property type="term" value="C:mitochondrial inner membrane"/>
    <property type="evidence" value="ECO:0007669"/>
    <property type="project" value="UniProtKB-SubCell"/>
</dbReference>
<comment type="cofactor">
    <cofactor evidence="18">
        <name>heme</name>
        <dbReference type="ChEBI" id="CHEBI:30413"/>
    </cofactor>
    <text evidence="18">Binds 2 heme groups non-covalently.</text>
</comment>
<keyword evidence="6 18" id="KW-0349">Heme</keyword>
<dbReference type="InterPro" id="IPR048259">
    <property type="entry name" value="Cytochrome_b_N_euk/bac"/>
</dbReference>
<keyword evidence="7 19" id="KW-0679">Respiratory chain</keyword>
<evidence type="ECO:0000256" key="2">
    <source>
        <dbReference type="ARBA" id="ARBA00004448"/>
    </source>
</evidence>
<feature type="transmembrane region" description="Helical" evidence="19">
    <location>
        <begin position="149"/>
        <end position="170"/>
    </location>
</feature>
<evidence type="ECO:0000256" key="14">
    <source>
        <dbReference type="ARBA" id="ARBA00023075"/>
    </source>
</evidence>
<dbReference type="GO" id="GO:0046872">
    <property type="term" value="F:metal ion binding"/>
    <property type="evidence" value="ECO:0007669"/>
    <property type="project" value="UniProtKB-UniRule"/>
</dbReference>
<dbReference type="GO" id="GO:0045275">
    <property type="term" value="C:respiratory chain complex III"/>
    <property type="evidence" value="ECO:0007669"/>
    <property type="project" value="InterPro"/>
</dbReference>
<evidence type="ECO:0000256" key="18">
    <source>
        <dbReference type="PIRSR" id="PIRSR038885-2"/>
    </source>
</evidence>
<dbReference type="SUPFAM" id="SSF81342">
    <property type="entry name" value="Transmembrane di-heme cytochromes"/>
    <property type="match status" value="1"/>
</dbReference>
<feature type="domain" description="Cytochrome b/b6 N-terminal region profile" evidence="20">
    <location>
        <begin position="5"/>
        <end position="213"/>
    </location>
</feature>
<dbReference type="AlphaFoldDB" id="A0A0U1YHE2"/>
<dbReference type="InterPro" id="IPR005797">
    <property type="entry name" value="Cyt_b/b6_N"/>
</dbReference>
<evidence type="ECO:0000256" key="6">
    <source>
        <dbReference type="ARBA" id="ARBA00022617"/>
    </source>
</evidence>
<accession>A0A0U1YHE2</accession>
<evidence type="ECO:0000256" key="7">
    <source>
        <dbReference type="ARBA" id="ARBA00022660"/>
    </source>
</evidence>
<feature type="transmembrane region" description="Helical" evidence="19">
    <location>
        <begin position="359"/>
        <end position="376"/>
    </location>
</feature>
<evidence type="ECO:0000256" key="10">
    <source>
        <dbReference type="ARBA" id="ARBA00022792"/>
    </source>
</evidence>
<evidence type="ECO:0000256" key="3">
    <source>
        <dbReference type="ARBA" id="ARBA00011649"/>
    </source>
</evidence>
<comment type="subunit">
    <text evidence="3">The main subunits of complex b-c1 are: cytochrome b, cytochrome c1 and the Rieske protein.</text>
</comment>
<keyword evidence="13 18" id="KW-0408">Iron</keyword>
<sequence>MKMKFKSIFKYNKLLKIFNNSLIILPTPLNINIMWNFGSMLGLYLLIQIISGLLLSFHYCPNINYAFDSVIHIMKDVNKGWLIRLIHMNGASMYFICMYIHIGRNIYYHLFKSINVWFIGIIILLFSMDTAFLGYVLPWGQMSFWGATVITNLLSAIPYIGQIIVNWIWGGFSIDNATLNRFYSFHFILPLIILFMVILHLFFLHMNGSNNPMGNDSNKYKIPFYPYFYIKDMLGFLLIIYFNFFVIMQFPYYLSDPDNFIKANSMITPEHIKPEWYFLFAYTILRAIPNKFGGVLMLLMSILILYIMPLLNDYNMMSSKFYPTNKMSFWLFVNLFILLTWLGGKMVEYPYTNLSQLSSLLYFMYFLFNYLLNNLWDKIIFIMMLY</sequence>
<organism evidence="22">
    <name type="scientific">Colletes gigas</name>
    <dbReference type="NCBI Taxonomy" id="935657"/>
    <lineage>
        <taxon>Eukaryota</taxon>
        <taxon>Metazoa</taxon>
        <taxon>Ecdysozoa</taxon>
        <taxon>Arthropoda</taxon>
        <taxon>Hexapoda</taxon>
        <taxon>Insecta</taxon>
        <taxon>Pterygota</taxon>
        <taxon>Neoptera</taxon>
        <taxon>Endopterygota</taxon>
        <taxon>Hymenoptera</taxon>
        <taxon>Apocrita</taxon>
        <taxon>Aculeata</taxon>
        <taxon>Apoidea</taxon>
        <taxon>Anthophila</taxon>
        <taxon>Colletidae</taxon>
        <taxon>Colletinae</taxon>
        <taxon>Colletes</taxon>
    </lineage>
</organism>
<keyword evidence="15 19" id="KW-0496">Mitochondrion</keyword>
<dbReference type="PROSITE" id="PS51003">
    <property type="entry name" value="CYTB_CTER"/>
    <property type="match status" value="1"/>
</dbReference>
<dbReference type="GO" id="GO:0016491">
    <property type="term" value="F:oxidoreductase activity"/>
    <property type="evidence" value="ECO:0007669"/>
    <property type="project" value="UniProtKB-UniRule"/>
</dbReference>
<feature type="transmembrane region" description="Helical" evidence="19">
    <location>
        <begin position="182"/>
        <end position="203"/>
    </location>
</feature>
<dbReference type="SUPFAM" id="SSF81648">
    <property type="entry name" value="a domain/subunit of cytochrome bc1 complex (Ubiquinol-cytochrome c reductase)"/>
    <property type="match status" value="1"/>
</dbReference>
<dbReference type="GO" id="GO:0008121">
    <property type="term" value="F:quinol-cytochrome-c reductase activity"/>
    <property type="evidence" value="ECO:0007669"/>
    <property type="project" value="InterPro"/>
</dbReference>
<evidence type="ECO:0000256" key="13">
    <source>
        <dbReference type="ARBA" id="ARBA00023004"/>
    </source>
</evidence>
<feature type="domain" description="Cytochrome b/b6 C-terminal region profile" evidence="21">
    <location>
        <begin position="214"/>
        <end position="384"/>
    </location>
</feature>
<keyword evidence="10" id="KW-0999">Mitochondrion inner membrane</keyword>
<feature type="binding site" description="axial binding residue" evidence="18">
    <location>
        <position position="200"/>
    </location>
    <ligand>
        <name>heme b</name>
        <dbReference type="ChEBI" id="CHEBI:60344"/>
        <label>b566</label>
    </ligand>
    <ligandPart>
        <name>Fe</name>
        <dbReference type="ChEBI" id="CHEBI:18248"/>
    </ligandPart>
</feature>
<dbReference type="InterPro" id="IPR030689">
    <property type="entry name" value="Cytochrome_b"/>
</dbReference>
<evidence type="ECO:0000256" key="4">
    <source>
        <dbReference type="ARBA" id="ARBA00013531"/>
    </source>
</evidence>
<keyword evidence="5 19" id="KW-0813">Transport</keyword>
<dbReference type="PANTHER" id="PTHR19271:SF16">
    <property type="entry name" value="CYTOCHROME B"/>
    <property type="match status" value="1"/>
</dbReference>
<keyword evidence="12 19" id="KW-1133">Transmembrane helix</keyword>
<evidence type="ECO:0000259" key="20">
    <source>
        <dbReference type="PROSITE" id="PS51002"/>
    </source>
</evidence>
<feature type="transmembrane region" description="Helical" evidence="19">
    <location>
        <begin position="292"/>
        <end position="308"/>
    </location>
</feature>
<comment type="similarity">
    <text evidence="19">Belongs to the cytochrome b family.</text>
</comment>
<dbReference type="Pfam" id="PF00032">
    <property type="entry name" value="Cytochrom_B_C"/>
    <property type="match status" value="1"/>
</dbReference>
<keyword evidence="14" id="KW-0830">Ubiquinone</keyword>
<feature type="binding site" description="axial binding residue" evidence="18">
    <location>
        <position position="87"/>
    </location>
    <ligand>
        <name>heme b</name>
        <dbReference type="ChEBI" id="CHEBI:60344"/>
        <label>b562</label>
    </ligand>
    <ligandPart>
        <name>Fe</name>
        <dbReference type="ChEBI" id="CHEBI:18248"/>
    </ligandPart>
</feature>
<keyword evidence="11 19" id="KW-0249">Electron transport</keyword>
<feature type="transmembrane region" description="Helical" evidence="19">
    <location>
        <begin position="329"/>
        <end position="347"/>
    </location>
</feature>
<evidence type="ECO:0000256" key="9">
    <source>
        <dbReference type="ARBA" id="ARBA00022723"/>
    </source>
</evidence>
<dbReference type="InterPro" id="IPR027387">
    <property type="entry name" value="Cytb/b6-like_sf"/>
</dbReference>
<evidence type="ECO:0000256" key="5">
    <source>
        <dbReference type="ARBA" id="ARBA00022448"/>
    </source>
</evidence>
<gene>
    <name evidence="22" type="primary">CYTB</name>
</gene>
<evidence type="ECO:0000256" key="11">
    <source>
        <dbReference type="ARBA" id="ARBA00022982"/>
    </source>
</evidence>
<evidence type="ECO:0000256" key="17">
    <source>
        <dbReference type="PIRSR" id="PIRSR038885-1"/>
    </source>
</evidence>
<dbReference type="GO" id="GO:0006122">
    <property type="term" value="P:mitochondrial electron transport, ubiquinol to cytochrome c"/>
    <property type="evidence" value="ECO:0007669"/>
    <property type="project" value="TreeGrafter"/>
</dbReference>
<geneLocation type="mitochondrion" evidence="22"/>
<feature type="binding site" description="axial binding residue" evidence="18">
    <location>
        <position position="101"/>
    </location>
    <ligand>
        <name>heme b</name>
        <dbReference type="ChEBI" id="CHEBI:60344"/>
        <label>b566</label>
    </ligand>
    <ligandPart>
        <name>Fe</name>
        <dbReference type="ChEBI" id="CHEBI:18248"/>
    </ligandPart>
</feature>
<dbReference type="CDD" id="cd00290">
    <property type="entry name" value="cytochrome_b_C"/>
    <property type="match status" value="1"/>
</dbReference>
<keyword evidence="9 18" id="KW-0479">Metal-binding</keyword>
<feature type="transmembrane region" description="Helical" evidence="19">
    <location>
        <begin position="81"/>
        <end position="102"/>
    </location>
</feature>
<evidence type="ECO:0000256" key="8">
    <source>
        <dbReference type="ARBA" id="ARBA00022692"/>
    </source>
</evidence>
<reference evidence="22" key="2">
    <citation type="submission" date="2014-10" db="EMBL/GenBank/DDBJ databases">
        <authorList>
            <person name="Seo M.-J."/>
            <person name="Seok Y.J."/>
            <person name="Cha I.-T."/>
        </authorList>
    </citation>
    <scope>NUCLEOTIDE SEQUENCE</scope>
</reference>
<feature type="transmembrane region" description="Helical" evidence="19">
    <location>
        <begin position="114"/>
        <end position="137"/>
    </location>
</feature>
<evidence type="ECO:0000256" key="19">
    <source>
        <dbReference type="RuleBase" id="RU362117"/>
    </source>
</evidence>
<protein>
    <recommendedName>
        <fullName evidence="4 19">Cytochrome b</fullName>
    </recommendedName>
</protein>
<dbReference type="InterPro" id="IPR048260">
    <property type="entry name" value="Cytochrome_b_C_euk/bac"/>
</dbReference>
<dbReference type="Gene3D" id="1.20.810.10">
    <property type="entry name" value="Cytochrome Bc1 Complex, Chain C"/>
    <property type="match status" value="1"/>
</dbReference>
<evidence type="ECO:0000313" key="22">
    <source>
        <dbReference type="EMBL" id="AJD22703.1"/>
    </source>
</evidence>
<dbReference type="InterPro" id="IPR016174">
    <property type="entry name" value="Di-haem_cyt_TM"/>
</dbReference>
<dbReference type="PANTHER" id="PTHR19271">
    <property type="entry name" value="CYTOCHROME B"/>
    <property type="match status" value="1"/>
</dbReference>
<feature type="binding site" evidence="17">
    <location>
        <position position="205"/>
    </location>
    <ligand>
        <name>a ubiquinone</name>
        <dbReference type="ChEBI" id="CHEBI:16389"/>
    </ligand>
</feature>
<evidence type="ECO:0000256" key="1">
    <source>
        <dbReference type="ARBA" id="ARBA00002566"/>
    </source>
</evidence>
<reference evidence="22" key="1">
    <citation type="journal article" date="2014" name="Mitochondrial DNA">
        <title>The complete mitochondrial genome of the Colletes gigas (Hymenoptera: Colletidae: Colletinae).</title>
        <authorList>
            <person name="Huang D."/>
            <person name="Su T."/>
            <person name="Qu L."/>
            <person name="Wu Y."/>
            <person name="Gu P."/>
            <person name="He B."/>
            <person name="Xu X."/>
            <person name="Zhu C."/>
        </authorList>
    </citation>
    <scope>NUCLEOTIDE SEQUENCE</scope>
</reference>
<evidence type="ECO:0000256" key="12">
    <source>
        <dbReference type="ARBA" id="ARBA00022989"/>
    </source>
</evidence>
<comment type="cofactor">
    <cofactor evidence="19">
        <name>heme b</name>
        <dbReference type="ChEBI" id="CHEBI:60344"/>
    </cofactor>
    <text evidence="19">Binds 2 heme groups non-covalently.</text>
</comment>
<evidence type="ECO:0000256" key="15">
    <source>
        <dbReference type="ARBA" id="ARBA00023128"/>
    </source>
</evidence>
<dbReference type="PIRSF" id="PIRSF038885">
    <property type="entry name" value="COB"/>
    <property type="match status" value="1"/>
</dbReference>
<feature type="transmembrane region" description="Helical" evidence="19">
    <location>
        <begin position="41"/>
        <end position="60"/>
    </location>
</feature>
<proteinExistence type="inferred from homology"/>
<feature type="transmembrane region" description="Helical" evidence="19">
    <location>
        <begin position="224"/>
        <end position="248"/>
    </location>
</feature>
<dbReference type="PROSITE" id="PS51002">
    <property type="entry name" value="CYTB_NTER"/>
    <property type="match status" value="1"/>
</dbReference>
<dbReference type="EMBL" id="KM978210">
    <property type="protein sequence ID" value="AJD22703.1"/>
    <property type="molecule type" value="Genomic_DNA"/>
</dbReference>
<comment type="subcellular location">
    <subcellularLocation>
        <location evidence="2">Mitochondrion inner membrane</location>
        <topology evidence="2">Multi-pass membrane protein</topology>
    </subcellularLocation>
</comment>
<dbReference type="CDD" id="cd00284">
    <property type="entry name" value="Cytochrome_b_N"/>
    <property type="match status" value="1"/>
</dbReference>
<dbReference type="InterPro" id="IPR005798">
    <property type="entry name" value="Cyt_b/b6_C"/>
</dbReference>
<comment type="function">
    <text evidence="1 19">Component of the ubiquinol-cytochrome c reductase complex (complex III or cytochrome b-c1 complex) that is part of the mitochondrial respiratory chain. The b-c1 complex mediates electron transfer from ubiquinol to cytochrome c. Contributes to the generation of a proton gradient across the mitochondrial membrane that is then used for ATP synthesis.</text>
</comment>
<evidence type="ECO:0000259" key="21">
    <source>
        <dbReference type="PROSITE" id="PS51003"/>
    </source>
</evidence>